<dbReference type="Proteomes" id="UP000886476">
    <property type="component" value="Unassembled WGS sequence"/>
</dbReference>
<protein>
    <submittedName>
        <fullName evidence="1">Uncharacterized protein</fullName>
    </submittedName>
</protein>
<reference evidence="1" key="1">
    <citation type="submission" date="2020-05" db="EMBL/GenBank/DDBJ databases">
        <title>Nod-independent and nitrogen-fixing Bradyrhizobium aeschynomene sp. nov. isolated from nodules of Aeschynomene indica.</title>
        <authorList>
            <person name="Zhang Z."/>
        </authorList>
    </citation>
    <scope>NUCLEOTIDE SEQUENCE</scope>
    <source>
        <strain evidence="1">83012</strain>
    </source>
</reference>
<dbReference type="RefSeq" id="WP_172113005.1">
    <property type="nucleotide sequence ID" value="NZ_JABFDM010000010.1"/>
</dbReference>
<gene>
    <name evidence="1" type="ORF">HL667_23235</name>
</gene>
<name>A0ABX2CJJ7_9BRAD</name>
<accession>A0ABX2CJJ7</accession>
<dbReference type="EMBL" id="JABFDN010000008">
    <property type="protein sequence ID" value="NPU67935.1"/>
    <property type="molecule type" value="Genomic_DNA"/>
</dbReference>
<sequence>MNIAETEAAVTYFPDRVPDNIAALRLPQNAKDVIVARVRLIQQPVYMVGRDDSGGPSATPLPKDNYFAQLKILAVESGVSPASGSIDVRFGSRAEIRPIMVPYTPDQLRRDYIVTIYVDPEDGERRLAPVPVSQDQYAQWLAEQSAYDVLRFNPKSKTKK</sequence>
<proteinExistence type="predicted"/>
<comment type="caution">
    <text evidence="1">The sequence shown here is derived from an EMBL/GenBank/DDBJ whole genome shotgun (WGS) entry which is preliminary data.</text>
</comment>
<evidence type="ECO:0000313" key="1">
    <source>
        <dbReference type="EMBL" id="NPU67935.1"/>
    </source>
</evidence>
<keyword evidence="2" id="KW-1185">Reference proteome</keyword>
<evidence type="ECO:0000313" key="2">
    <source>
        <dbReference type="Proteomes" id="UP000886476"/>
    </source>
</evidence>
<organism evidence="1 2">
    <name type="scientific">Bradyrhizobium aeschynomenes</name>
    <dbReference type="NCBI Taxonomy" id="2734909"/>
    <lineage>
        <taxon>Bacteria</taxon>
        <taxon>Pseudomonadati</taxon>
        <taxon>Pseudomonadota</taxon>
        <taxon>Alphaproteobacteria</taxon>
        <taxon>Hyphomicrobiales</taxon>
        <taxon>Nitrobacteraceae</taxon>
        <taxon>Bradyrhizobium</taxon>
    </lineage>
</organism>